<gene>
    <name evidence="1" type="ORF">SAMN06264849_11418</name>
</gene>
<name>A0A521F7J2_9BACL</name>
<dbReference type="EMBL" id="FXTI01000014">
    <property type="protein sequence ID" value="SMO92056.1"/>
    <property type="molecule type" value="Genomic_DNA"/>
</dbReference>
<proteinExistence type="predicted"/>
<protein>
    <submittedName>
        <fullName evidence="1">Uncharacterized protein</fullName>
    </submittedName>
</protein>
<evidence type="ECO:0000313" key="1">
    <source>
        <dbReference type="EMBL" id="SMO92056.1"/>
    </source>
</evidence>
<dbReference type="AlphaFoldDB" id="A0A521F7J2"/>
<evidence type="ECO:0000313" key="2">
    <source>
        <dbReference type="Proteomes" id="UP000315636"/>
    </source>
</evidence>
<reference evidence="1 2" key="1">
    <citation type="submission" date="2017-05" db="EMBL/GenBank/DDBJ databases">
        <authorList>
            <person name="Varghese N."/>
            <person name="Submissions S."/>
        </authorList>
    </citation>
    <scope>NUCLEOTIDE SEQUENCE [LARGE SCALE GENOMIC DNA]</scope>
    <source>
        <strain evidence="1 2">DSM 45474</strain>
    </source>
</reference>
<accession>A0A521F7J2</accession>
<organism evidence="1 2">
    <name type="scientific">Melghirimyces algeriensis</name>
    <dbReference type="NCBI Taxonomy" id="910412"/>
    <lineage>
        <taxon>Bacteria</taxon>
        <taxon>Bacillati</taxon>
        <taxon>Bacillota</taxon>
        <taxon>Bacilli</taxon>
        <taxon>Bacillales</taxon>
        <taxon>Thermoactinomycetaceae</taxon>
        <taxon>Melghirimyces</taxon>
    </lineage>
</organism>
<keyword evidence="2" id="KW-1185">Reference proteome</keyword>
<sequence length="34" mass="4207">MRRKWTFGNRVLEFEHEEETQQKAQAWLVKGEDE</sequence>
<dbReference type="Proteomes" id="UP000315636">
    <property type="component" value="Unassembled WGS sequence"/>
</dbReference>